<feature type="region of interest" description="Disordered" evidence="1">
    <location>
        <begin position="42"/>
        <end position="62"/>
    </location>
</feature>
<protein>
    <submittedName>
        <fullName evidence="2">CLUMA_CG014855, isoform A</fullName>
    </submittedName>
</protein>
<organism evidence="2 3">
    <name type="scientific">Clunio marinus</name>
    <dbReference type="NCBI Taxonomy" id="568069"/>
    <lineage>
        <taxon>Eukaryota</taxon>
        <taxon>Metazoa</taxon>
        <taxon>Ecdysozoa</taxon>
        <taxon>Arthropoda</taxon>
        <taxon>Hexapoda</taxon>
        <taxon>Insecta</taxon>
        <taxon>Pterygota</taxon>
        <taxon>Neoptera</taxon>
        <taxon>Endopterygota</taxon>
        <taxon>Diptera</taxon>
        <taxon>Nematocera</taxon>
        <taxon>Chironomoidea</taxon>
        <taxon>Chironomidae</taxon>
        <taxon>Clunio</taxon>
    </lineage>
</organism>
<proteinExistence type="predicted"/>
<sequence length="78" mass="9000">MVMEINETMSSSWPIVKKLDEKNYSRLVEDAGMLHRVRNDHQKSHLKNDSINENTATKQLNSKSSLNLNADYKLQCHA</sequence>
<keyword evidence="3" id="KW-1185">Reference proteome</keyword>
<dbReference type="EMBL" id="CVRI01000055">
    <property type="protein sequence ID" value="CRL01627.1"/>
    <property type="molecule type" value="Genomic_DNA"/>
</dbReference>
<gene>
    <name evidence="2" type="ORF">CLUMA_CG014855</name>
</gene>
<evidence type="ECO:0000313" key="2">
    <source>
        <dbReference type="EMBL" id="CRL01627.1"/>
    </source>
</evidence>
<evidence type="ECO:0000313" key="3">
    <source>
        <dbReference type="Proteomes" id="UP000183832"/>
    </source>
</evidence>
<evidence type="ECO:0000256" key="1">
    <source>
        <dbReference type="SAM" id="MobiDB-lite"/>
    </source>
</evidence>
<accession>A0A1J1IN17</accession>
<reference evidence="2 3" key="1">
    <citation type="submission" date="2015-04" db="EMBL/GenBank/DDBJ databases">
        <authorList>
            <person name="Syromyatnikov M.Y."/>
            <person name="Popov V.N."/>
        </authorList>
    </citation>
    <scope>NUCLEOTIDE SEQUENCE [LARGE SCALE GENOMIC DNA]</scope>
</reference>
<dbReference type="AlphaFoldDB" id="A0A1J1IN17"/>
<feature type="compositionally biased region" description="Polar residues" evidence="1">
    <location>
        <begin position="51"/>
        <end position="62"/>
    </location>
</feature>
<dbReference type="Proteomes" id="UP000183832">
    <property type="component" value="Unassembled WGS sequence"/>
</dbReference>
<name>A0A1J1IN17_9DIPT</name>